<organism evidence="2">
    <name type="scientific">Anthurium amnicola</name>
    <dbReference type="NCBI Taxonomy" id="1678845"/>
    <lineage>
        <taxon>Eukaryota</taxon>
        <taxon>Viridiplantae</taxon>
        <taxon>Streptophyta</taxon>
        <taxon>Embryophyta</taxon>
        <taxon>Tracheophyta</taxon>
        <taxon>Spermatophyta</taxon>
        <taxon>Magnoliopsida</taxon>
        <taxon>Liliopsida</taxon>
        <taxon>Araceae</taxon>
        <taxon>Pothoideae</taxon>
        <taxon>Potheae</taxon>
        <taxon>Anthurium</taxon>
    </lineage>
</organism>
<evidence type="ECO:0000256" key="1">
    <source>
        <dbReference type="SAM" id="MobiDB-lite"/>
    </source>
</evidence>
<sequence>EREREKGAAMRLVSYLSCLACGGASEEGAATVVDWKGNLRRHEIPATVAELMLDAPGHMVASAEEARRTRRVLAMSADEPLRPGGVYLLFPKGRAGSRVADHQMAAIDGKRRRSERKSRRAAAGNRVFPGSAPGGEEEGEEGNPGTVFSKPGEDGGFPGCRRGARQWKPVLETIRESK</sequence>
<dbReference type="EMBL" id="GDJX01022875">
    <property type="protein sequence ID" value="JAT45061.1"/>
    <property type="molecule type" value="Transcribed_RNA"/>
</dbReference>
<dbReference type="Pfam" id="PF14009">
    <property type="entry name" value="PADRE"/>
    <property type="match status" value="1"/>
</dbReference>
<feature type="non-terminal residue" evidence="2">
    <location>
        <position position="1"/>
    </location>
</feature>
<protein>
    <submittedName>
        <fullName evidence="2">Translation initiation factor IF-2</fullName>
    </submittedName>
</protein>
<dbReference type="GO" id="GO:0003743">
    <property type="term" value="F:translation initiation factor activity"/>
    <property type="evidence" value="ECO:0007669"/>
    <property type="project" value="UniProtKB-KW"/>
</dbReference>
<keyword evidence="2" id="KW-0648">Protein biosynthesis</keyword>
<proteinExistence type="predicted"/>
<dbReference type="AlphaFoldDB" id="A0A1D1XRS4"/>
<feature type="compositionally biased region" description="Basic residues" evidence="1">
    <location>
        <begin position="110"/>
        <end position="120"/>
    </location>
</feature>
<keyword evidence="2" id="KW-0396">Initiation factor</keyword>
<evidence type="ECO:0000313" key="2">
    <source>
        <dbReference type="EMBL" id="JAT45061.1"/>
    </source>
</evidence>
<dbReference type="PANTHER" id="PTHR33052">
    <property type="entry name" value="DUF4228 DOMAIN PROTEIN-RELATED"/>
    <property type="match status" value="1"/>
</dbReference>
<dbReference type="InterPro" id="IPR025322">
    <property type="entry name" value="PADRE_dom"/>
</dbReference>
<feature type="region of interest" description="Disordered" evidence="1">
    <location>
        <begin position="100"/>
        <end position="164"/>
    </location>
</feature>
<reference evidence="2" key="1">
    <citation type="submission" date="2015-07" db="EMBL/GenBank/DDBJ databases">
        <title>Transcriptome Assembly of Anthurium amnicola.</title>
        <authorList>
            <person name="Suzuki J."/>
        </authorList>
    </citation>
    <scope>NUCLEOTIDE SEQUENCE</scope>
</reference>
<name>A0A1D1XRS4_9ARAE</name>
<gene>
    <name evidence="2" type="primary">infB_108</name>
    <name evidence="2" type="ORF">g.93253</name>
</gene>
<accession>A0A1D1XRS4</accession>